<evidence type="ECO:0008006" key="4">
    <source>
        <dbReference type="Google" id="ProtNLM"/>
    </source>
</evidence>
<dbReference type="InterPro" id="IPR001969">
    <property type="entry name" value="Aspartic_peptidase_AS"/>
</dbReference>
<dbReference type="PANTHER" id="PTHR22955:SF77">
    <property type="entry name" value="ASPARTIC PUTATIVE DOMAIN-CONTAINING PROTEIN-RELATED"/>
    <property type="match status" value="1"/>
</dbReference>
<accession>A0ABN8IIC9</accession>
<protein>
    <recommendedName>
        <fullName evidence="4">Peptidase A2 domain-containing protein</fullName>
    </recommendedName>
</protein>
<dbReference type="PANTHER" id="PTHR22955">
    <property type="entry name" value="RETROTRANSPOSON"/>
    <property type="match status" value="1"/>
</dbReference>
<gene>
    <name evidence="2" type="ORF">IPOD504_LOCUS10324</name>
</gene>
<dbReference type="PROSITE" id="PS00141">
    <property type="entry name" value="ASP_PROTEASE"/>
    <property type="match status" value="1"/>
</dbReference>
<evidence type="ECO:0000313" key="3">
    <source>
        <dbReference type="Proteomes" id="UP000837857"/>
    </source>
</evidence>
<reference evidence="2" key="1">
    <citation type="submission" date="2022-03" db="EMBL/GenBank/DDBJ databases">
        <authorList>
            <person name="Martin H S."/>
        </authorList>
    </citation>
    <scope>NUCLEOTIDE SEQUENCE</scope>
</reference>
<evidence type="ECO:0000313" key="2">
    <source>
        <dbReference type="EMBL" id="CAH2057831.1"/>
    </source>
</evidence>
<organism evidence="2 3">
    <name type="scientific">Iphiclides podalirius</name>
    <name type="common">scarce swallowtail</name>
    <dbReference type="NCBI Taxonomy" id="110791"/>
    <lineage>
        <taxon>Eukaryota</taxon>
        <taxon>Metazoa</taxon>
        <taxon>Ecdysozoa</taxon>
        <taxon>Arthropoda</taxon>
        <taxon>Hexapoda</taxon>
        <taxon>Insecta</taxon>
        <taxon>Pterygota</taxon>
        <taxon>Neoptera</taxon>
        <taxon>Endopterygota</taxon>
        <taxon>Lepidoptera</taxon>
        <taxon>Glossata</taxon>
        <taxon>Ditrysia</taxon>
        <taxon>Papilionoidea</taxon>
        <taxon>Papilionidae</taxon>
        <taxon>Papilioninae</taxon>
        <taxon>Iphiclides</taxon>
    </lineage>
</organism>
<proteinExistence type="predicted"/>
<feature type="non-terminal residue" evidence="2">
    <location>
        <position position="1"/>
    </location>
</feature>
<feature type="region of interest" description="Disordered" evidence="1">
    <location>
        <begin position="50"/>
        <end position="71"/>
    </location>
</feature>
<name>A0ABN8IIC9_9NEOP</name>
<evidence type="ECO:0000256" key="1">
    <source>
        <dbReference type="SAM" id="MobiDB-lite"/>
    </source>
</evidence>
<keyword evidence="3" id="KW-1185">Reference proteome</keyword>
<dbReference type="EMBL" id="OW152837">
    <property type="protein sequence ID" value="CAH2057831.1"/>
    <property type="molecule type" value="Genomic_DNA"/>
</dbReference>
<dbReference type="Proteomes" id="UP000837857">
    <property type="component" value="Chromosome 25"/>
</dbReference>
<sequence>MAKRDRLISAFKEYERYNIDILSKNPDDSENVGDQEDKYISTLARLNDEISSRKSSTGDEEDMPRNHTPLAHTKLPSVEIVTFTGKYYGPGHSEVPNIGRIYRFSAKESFGTGNRGRQWKPTASLFEQLCQGSRCKGLAKVKLIRSDGTEVLIKALLDTGSQVSFVTSHVVQELGLIPRESNIDINILWRENPNTEIRCIQLTTVILWSKKLQFPRYTVTQLNAYVANRIQVVAQLTAGWTWHYVSTSDNPADLITRGVSPQELADNMLWWTGPLFLQNDKLKAESSKQLMGSLPTQRVTQAHPFDKVVKT</sequence>